<dbReference type="Pfam" id="PF00005">
    <property type="entry name" value="ABC_tran"/>
    <property type="match status" value="2"/>
</dbReference>
<feature type="coiled-coil region" evidence="4">
    <location>
        <begin position="124"/>
        <end position="174"/>
    </location>
</feature>
<dbReference type="SMART" id="SM00382">
    <property type="entry name" value="AAA"/>
    <property type="match status" value="2"/>
</dbReference>
<feature type="compositionally biased region" description="Low complexity" evidence="5">
    <location>
        <begin position="13"/>
        <end position="22"/>
    </location>
</feature>
<dbReference type="InterPro" id="IPR003439">
    <property type="entry name" value="ABC_transporter-like_ATP-bd"/>
</dbReference>
<dbReference type="InterPro" id="IPR027417">
    <property type="entry name" value="P-loop_NTPase"/>
</dbReference>
<dbReference type="PROSITE" id="PS50893">
    <property type="entry name" value="ABC_TRANSPORTER_2"/>
    <property type="match status" value="2"/>
</dbReference>
<protein>
    <recommendedName>
        <fullName evidence="6">ABC transporter domain-containing protein</fullName>
    </recommendedName>
</protein>
<dbReference type="InterPro" id="IPR003593">
    <property type="entry name" value="AAA+_ATPase"/>
</dbReference>
<proteinExistence type="predicted"/>
<dbReference type="SUPFAM" id="SSF52540">
    <property type="entry name" value="P-loop containing nucleoside triphosphate hydrolases"/>
    <property type="match status" value="2"/>
</dbReference>
<dbReference type="Proteomes" id="UP001295423">
    <property type="component" value="Unassembled WGS sequence"/>
</dbReference>
<evidence type="ECO:0000313" key="7">
    <source>
        <dbReference type="EMBL" id="CAJ1945150.1"/>
    </source>
</evidence>
<dbReference type="InterPro" id="IPR050611">
    <property type="entry name" value="ABCF"/>
</dbReference>
<evidence type="ECO:0000259" key="6">
    <source>
        <dbReference type="PROSITE" id="PS50893"/>
    </source>
</evidence>
<dbReference type="GO" id="GO:0016887">
    <property type="term" value="F:ATP hydrolysis activity"/>
    <property type="evidence" value="ECO:0007669"/>
    <property type="project" value="InterPro"/>
</dbReference>
<accession>A0AAD2CV73</accession>
<evidence type="ECO:0000256" key="3">
    <source>
        <dbReference type="ARBA" id="ARBA00022840"/>
    </source>
</evidence>
<feature type="domain" description="ABC transporter" evidence="6">
    <location>
        <begin position="400"/>
        <end position="602"/>
    </location>
</feature>
<keyword evidence="1" id="KW-0677">Repeat</keyword>
<gene>
    <name evidence="7" type="ORF">CYCCA115_LOCUS9294</name>
</gene>
<feature type="domain" description="ABC transporter" evidence="6">
    <location>
        <begin position="36"/>
        <end position="298"/>
    </location>
</feature>
<organism evidence="7 8">
    <name type="scientific">Cylindrotheca closterium</name>
    <dbReference type="NCBI Taxonomy" id="2856"/>
    <lineage>
        <taxon>Eukaryota</taxon>
        <taxon>Sar</taxon>
        <taxon>Stramenopiles</taxon>
        <taxon>Ochrophyta</taxon>
        <taxon>Bacillariophyta</taxon>
        <taxon>Bacillariophyceae</taxon>
        <taxon>Bacillariophycidae</taxon>
        <taxon>Bacillariales</taxon>
        <taxon>Bacillariaceae</taxon>
        <taxon>Cylindrotheca</taxon>
    </lineage>
</organism>
<evidence type="ECO:0000256" key="4">
    <source>
        <dbReference type="SAM" id="Coils"/>
    </source>
</evidence>
<keyword evidence="2" id="KW-0547">Nucleotide-binding</keyword>
<evidence type="ECO:0000256" key="5">
    <source>
        <dbReference type="SAM" id="MobiDB-lite"/>
    </source>
</evidence>
<dbReference type="GO" id="GO:0005524">
    <property type="term" value="F:ATP binding"/>
    <property type="evidence" value="ECO:0007669"/>
    <property type="project" value="UniProtKB-KW"/>
</dbReference>
<keyword evidence="3" id="KW-0067">ATP-binding</keyword>
<keyword evidence="8" id="KW-1185">Reference proteome</keyword>
<dbReference type="PANTHER" id="PTHR19211:SF14">
    <property type="entry name" value="ATP-BINDING CASSETTE SUB-FAMILY F MEMBER 1"/>
    <property type="match status" value="1"/>
</dbReference>
<name>A0AAD2CV73_9STRA</name>
<dbReference type="PANTHER" id="PTHR19211">
    <property type="entry name" value="ATP-BINDING TRANSPORT PROTEIN-RELATED"/>
    <property type="match status" value="1"/>
</dbReference>
<evidence type="ECO:0000256" key="1">
    <source>
        <dbReference type="ARBA" id="ARBA00022737"/>
    </source>
</evidence>
<feature type="region of interest" description="Disordered" evidence="5">
    <location>
        <begin position="1"/>
        <end position="24"/>
    </location>
</feature>
<dbReference type="Gene3D" id="3.40.50.300">
    <property type="entry name" value="P-loop containing nucleotide triphosphate hydrolases"/>
    <property type="match status" value="2"/>
</dbReference>
<sequence>MVAEPEATSSPLQQQQRQQQQQLPTLTSDSTCTYHGHSINLHVGLTHDSCLLFDPSDVSLVRKTITGLVGTNGAGKSSLAKVLASKQIPNFPQASLSIQYVSSHEAYAFDEAEFGNMKPREYMASIAQEKIVSLSRQIEQLERKLETGDPEVDVEDMAVELAELYDKQEELETLSDIQIQKTIEQLGFDRFLDKPVSQLSCGWRYKCRLVAAFTSRPDILIIDEPSFLDQTSTDWLIEKTKDAALHGNTMVLIISHKEVLLEKLCDRIWYINSANHKLSMYHCGYESFKATHQADMDHAAKTIDAFDSKMKSAESSLKTIRTQLDKREANLKQKTTQNADKRFIKGKNKEAKQKADKSAASKLKQLKHDVSDLEEIKHQAQRERTKQLKLEGTCSSGTLALFQEVSFRYDERDPLMFQYMDARIDATDRILLKGANGAGKSTFLKLALGELEPTEGSITRNVQALYFPQTSLIEMTIQHGNETALDYLWQKDKNLTQAAARHHLGFFGIPNVALRKIYSLSAGQRVRLWLAQQQLGGKLPSLLILDEVSENLDVDTKNSLLEVLNSFVGSTIVVSHDEDFCTQFQPSQIWTIEDCGRLRVEFPSY</sequence>
<reference evidence="7" key="1">
    <citation type="submission" date="2023-08" db="EMBL/GenBank/DDBJ databases">
        <authorList>
            <person name="Audoor S."/>
            <person name="Bilcke G."/>
        </authorList>
    </citation>
    <scope>NUCLEOTIDE SEQUENCE</scope>
</reference>
<dbReference type="EMBL" id="CAKOGP040001335">
    <property type="protein sequence ID" value="CAJ1945150.1"/>
    <property type="molecule type" value="Genomic_DNA"/>
</dbReference>
<comment type="caution">
    <text evidence="7">The sequence shown here is derived from an EMBL/GenBank/DDBJ whole genome shotgun (WGS) entry which is preliminary data.</text>
</comment>
<evidence type="ECO:0000256" key="2">
    <source>
        <dbReference type="ARBA" id="ARBA00022741"/>
    </source>
</evidence>
<evidence type="ECO:0000313" key="8">
    <source>
        <dbReference type="Proteomes" id="UP001295423"/>
    </source>
</evidence>
<dbReference type="AlphaFoldDB" id="A0AAD2CV73"/>
<keyword evidence="4" id="KW-0175">Coiled coil</keyword>